<dbReference type="Proteomes" id="UP000317243">
    <property type="component" value="Unassembled WGS sequence"/>
</dbReference>
<protein>
    <submittedName>
        <fullName evidence="2">Uncharacterized protein</fullName>
    </submittedName>
</protein>
<evidence type="ECO:0000313" key="2">
    <source>
        <dbReference type="EMBL" id="TWT41301.1"/>
    </source>
</evidence>
<keyword evidence="1" id="KW-0812">Transmembrane</keyword>
<dbReference type="EMBL" id="SIHI01000046">
    <property type="protein sequence ID" value="TWT41301.1"/>
    <property type="molecule type" value="Genomic_DNA"/>
</dbReference>
<evidence type="ECO:0000256" key="1">
    <source>
        <dbReference type="SAM" id="Phobius"/>
    </source>
</evidence>
<keyword evidence="1" id="KW-0472">Membrane</keyword>
<evidence type="ECO:0000313" key="3">
    <source>
        <dbReference type="Proteomes" id="UP000317243"/>
    </source>
</evidence>
<sequence>MNRTMSRLSSTVLDLPGFAVTLIMIVLGGMFVGCNQQAYEAAYRTIDQAFVVRQSQGWELTKAPEDGKRYRVCGATESGMDPNRHSFSGRIESGDRFVDFNVAIPDERVVAVEGLDSLGGGPLSYAVLTKDLPAGNVTPPSVNHSLENQR</sequence>
<dbReference type="PROSITE" id="PS51257">
    <property type="entry name" value="PROKAR_LIPOPROTEIN"/>
    <property type="match status" value="1"/>
</dbReference>
<feature type="transmembrane region" description="Helical" evidence="1">
    <location>
        <begin position="12"/>
        <end position="32"/>
    </location>
</feature>
<keyword evidence="1" id="KW-1133">Transmembrane helix</keyword>
<reference evidence="2 3" key="1">
    <citation type="submission" date="2019-02" db="EMBL/GenBank/DDBJ databases">
        <title>Deep-cultivation of Planctomycetes and their phenomic and genomic characterization uncovers novel biology.</title>
        <authorList>
            <person name="Wiegand S."/>
            <person name="Jogler M."/>
            <person name="Boedeker C."/>
            <person name="Pinto D."/>
            <person name="Vollmers J."/>
            <person name="Rivas-Marin E."/>
            <person name="Kohn T."/>
            <person name="Peeters S.H."/>
            <person name="Heuer A."/>
            <person name="Rast P."/>
            <person name="Oberbeckmann S."/>
            <person name="Bunk B."/>
            <person name="Jeske O."/>
            <person name="Meyerdierks A."/>
            <person name="Storesund J.E."/>
            <person name="Kallscheuer N."/>
            <person name="Luecker S."/>
            <person name="Lage O.M."/>
            <person name="Pohl T."/>
            <person name="Merkel B.J."/>
            <person name="Hornburger P."/>
            <person name="Mueller R.-W."/>
            <person name="Bruemmer F."/>
            <person name="Labrenz M."/>
            <person name="Spormann A.M."/>
            <person name="Op Den Camp H."/>
            <person name="Overmann J."/>
            <person name="Amann R."/>
            <person name="Jetten M.S.M."/>
            <person name="Mascher T."/>
            <person name="Medema M.H."/>
            <person name="Devos D.P."/>
            <person name="Kaster A.-K."/>
            <person name="Ovreas L."/>
            <person name="Rohde M."/>
            <person name="Galperin M.Y."/>
            <person name="Jogler C."/>
        </authorList>
    </citation>
    <scope>NUCLEOTIDE SEQUENCE [LARGE SCALE GENOMIC DNA]</scope>
    <source>
        <strain evidence="2 3">KOR42</strain>
    </source>
</reference>
<name>A0A5C5VUM0_9PLAN</name>
<accession>A0A5C5VUM0</accession>
<dbReference type="AlphaFoldDB" id="A0A5C5VUM0"/>
<organism evidence="2 3">
    <name type="scientific">Thalassoglobus neptunius</name>
    <dbReference type="NCBI Taxonomy" id="1938619"/>
    <lineage>
        <taxon>Bacteria</taxon>
        <taxon>Pseudomonadati</taxon>
        <taxon>Planctomycetota</taxon>
        <taxon>Planctomycetia</taxon>
        <taxon>Planctomycetales</taxon>
        <taxon>Planctomycetaceae</taxon>
        <taxon>Thalassoglobus</taxon>
    </lineage>
</organism>
<proteinExistence type="predicted"/>
<gene>
    <name evidence="2" type="ORF">KOR42_48410</name>
</gene>
<comment type="caution">
    <text evidence="2">The sequence shown here is derived from an EMBL/GenBank/DDBJ whole genome shotgun (WGS) entry which is preliminary data.</text>
</comment>
<keyword evidence="3" id="KW-1185">Reference proteome</keyword>